<protein>
    <submittedName>
        <fullName evidence="5">OmpA/MotB domain protein</fullName>
    </submittedName>
</protein>
<proteinExistence type="predicted"/>
<keyword evidence="3" id="KW-1133">Transmembrane helix</keyword>
<feature type="domain" description="OmpA-like" evidence="4">
    <location>
        <begin position="99"/>
        <end position="239"/>
    </location>
</feature>
<dbReference type="InterPro" id="IPR036737">
    <property type="entry name" value="OmpA-like_sf"/>
</dbReference>
<sequence length="239" mass="27260">MRDLSNLDETEIEEAEDSSVLLSIGDLMSGLLMFFALLFITVQIQLNEKVAELNEKLARIEKLERELVTYRKAFEALPQIIVKTLEGKLGGKDIFTVDPETGDVSIRDRILFDENSAALKPAGKKFLQSFIPLYSRVIFSDKKFEDQIAKVVIEGHTSSKGTEQENLNLSLRRAESVMNYILSNEVNFPTKAKFKAKILAAGRGEIEAKQNRDEPSDRKVVFRFQFRRETLKNLNLDNR</sequence>
<dbReference type="InterPro" id="IPR050330">
    <property type="entry name" value="Bact_OuterMem_StrucFunc"/>
</dbReference>
<comment type="caution">
    <text evidence="5">The sequence shown here is derived from an EMBL/GenBank/DDBJ whole genome shotgun (WGS) entry which is preliminary data.</text>
</comment>
<keyword evidence="2" id="KW-0175">Coiled coil</keyword>
<accession>A0AAV3XK53</accession>
<keyword evidence="1 3" id="KW-0472">Membrane</keyword>
<keyword evidence="6" id="KW-1185">Reference proteome</keyword>
<dbReference type="AlphaFoldDB" id="A0AAV3XK53"/>
<keyword evidence="3" id="KW-0812">Transmembrane</keyword>
<evidence type="ECO:0000256" key="3">
    <source>
        <dbReference type="SAM" id="Phobius"/>
    </source>
</evidence>
<dbReference type="RefSeq" id="WP_226585510.1">
    <property type="nucleotide sequence ID" value="NZ_BLAY01000076.1"/>
</dbReference>
<dbReference type="SUPFAM" id="SSF103088">
    <property type="entry name" value="OmpA-like"/>
    <property type="match status" value="1"/>
</dbReference>
<dbReference type="Gene3D" id="3.30.1330.60">
    <property type="entry name" value="OmpA-like domain"/>
    <property type="match status" value="1"/>
</dbReference>
<evidence type="ECO:0000256" key="2">
    <source>
        <dbReference type="SAM" id="Coils"/>
    </source>
</evidence>
<dbReference type="CDD" id="cd07185">
    <property type="entry name" value="OmpA_C-like"/>
    <property type="match status" value="1"/>
</dbReference>
<dbReference type="Proteomes" id="UP001050975">
    <property type="component" value="Unassembled WGS sequence"/>
</dbReference>
<reference evidence="5" key="1">
    <citation type="submission" date="2019-10" db="EMBL/GenBank/DDBJ databases">
        <title>Draft genome sequece of Microseira wollei NIES-4236.</title>
        <authorList>
            <person name="Yamaguchi H."/>
            <person name="Suzuki S."/>
            <person name="Kawachi M."/>
        </authorList>
    </citation>
    <scope>NUCLEOTIDE SEQUENCE</scope>
    <source>
        <strain evidence="5">NIES-4236</strain>
    </source>
</reference>
<name>A0AAV3XK53_9CYAN</name>
<evidence type="ECO:0000256" key="1">
    <source>
        <dbReference type="PROSITE-ProRule" id="PRU00473"/>
    </source>
</evidence>
<gene>
    <name evidence="5" type="ORF">MiSe_46390</name>
</gene>
<dbReference type="GO" id="GO:0016020">
    <property type="term" value="C:membrane"/>
    <property type="evidence" value="ECO:0007669"/>
    <property type="project" value="UniProtKB-UniRule"/>
</dbReference>
<dbReference type="EMBL" id="BLAY01000076">
    <property type="protein sequence ID" value="GET39867.1"/>
    <property type="molecule type" value="Genomic_DNA"/>
</dbReference>
<evidence type="ECO:0000313" key="5">
    <source>
        <dbReference type="EMBL" id="GET39867.1"/>
    </source>
</evidence>
<feature type="coiled-coil region" evidence="2">
    <location>
        <begin position="43"/>
        <end position="73"/>
    </location>
</feature>
<evidence type="ECO:0000313" key="6">
    <source>
        <dbReference type="Proteomes" id="UP001050975"/>
    </source>
</evidence>
<dbReference type="PANTHER" id="PTHR30329:SF21">
    <property type="entry name" value="LIPOPROTEIN YIAD-RELATED"/>
    <property type="match status" value="1"/>
</dbReference>
<feature type="transmembrane region" description="Helical" evidence="3">
    <location>
        <begin position="20"/>
        <end position="40"/>
    </location>
</feature>
<dbReference type="Pfam" id="PF00691">
    <property type="entry name" value="OmpA"/>
    <property type="match status" value="1"/>
</dbReference>
<dbReference type="PANTHER" id="PTHR30329">
    <property type="entry name" value="STATOR ELEMENT OF FLAGELLAR MOTOR COMPLEX"/>
    <property type="match status" value="1"/>
</dbReference>
<organism evidence="5 6">
    <name type="scientific">Microseira wollei NIES-4236</name>
    <dbReference type="NCBI Taxonomy" id="2530354"/>
    <lineage>
        <taxon>Bacteria</taxon>
        <taxon>Bacillati</taxon>
        <taxon>Cyanobacteriota</taxon>
        <taxon>Cyanophyceae</taxon>
        <taxon>Oscillatoriophycideae</taxon>
        <taxon>Aerosakkonematales</taxon>
        <taxon>Aerosakkonemataceae</taxon>
        <taxon>Microseira</taxon>
    </lineage>
</organism>
<dbReference type="PROSITE" id="PS51123">
    <property type="entry name" value="OMPA_2"/>
    <property type="match status" value="1"/>
</dbReference>
<evidence type="ECO:0000259" key="4">
    <source>
        <dbReference type="PROSITE" id="PS51123"/>
    </source>
</evidence>
<dbReference type="InterPro" id="IPR006665">
    <property type="entry name" value="OmpA-like"/>
</dbReference>